<evidence type="ECO:0000256" key="2">
    <source>
        <dbReference type="ARBA" id="ARBA00023125"/>
    </source>
</evidence>
<evidence type="ECO:0000256" key="3">
    <source>
        <dbReference type="ARBA" id="ARBA00023163"/>
    </source>
</evidence>
<dbReference type="Gene3D" id="1.10.10.10">
    <property type="entry name" value="Winged helix-like DNA-binding domain superfamily/Winged helix DNA-binding domain"/>
    <property type="match status" value="1"/>
</dbReference>
<dbReference type="Proteomes" id="UP000216122">
    <property type="component" value="Unassembled WGS sequence"/>
</dbReference>
<dbReference type="CDD" id="cd00090">
    <property type="entry name" value="HTH_ARSR"/>
    <property type="match status" value="1"/>
</dbReference>
<organism evidence="5 6">
    <name type="scientific">Limosilactobacillus reuteri</name>
    <name type="common">Lactobacillus reuteri</name>
    <dbReference type="NCBI Taxonomy" id="1598"/>
    <lineage>
        <taxon>Bacteria</taxon>
        <taxon>Bacillati</taxon>
        <taxon>Bacillota</taxon>
        <taxon>Bacilli</taxon>
        <taxon>Lactobacillales</taxon>
        <taxon>Lactobacillaceae</taxon>
        <taxon>Limosilactobacillus</taxon>
    </lineage>
</organism>
<dbReference type="PANTHER" id="PTHR43132">
    <property type="entry name" value="ARSENICAL RESISTANCE OPERON REPRESSOR ARSR-RELATED"/>
    <property type="match status" value="1"/>
</dbReference>
<keyword evidence="2" id="KW-0238">DNA-binding</keyword>
<protein>
    <submittedName>
        <fullName evidence="5">Transcriptional regulator</fullName>
    </submittedName>
</protein>
<dbReference type="InterPro" id="IPR051011">
    <property type="entry name" value="Metal_resp_trans_reg"/>
</dbReference>
<dbReference type="PRINTS" id="PR00778">
    <property type="entry name" value="HTHARSR"/>
</dbReference>
<dbReference type="InterPro" id="IPR036388">
    <property type="entry name" value="WH-like_DNA-bd_sf"/>
</dbReference>
<dbReference type="GO" id="GO:0003700">
    <property type="term" value="F:DNA-binding transcription factor activity"/>
    <property type="evidence" value="ECO:0007669"/>
    <property type="project" value="InterPro"/>
</dbReference>
<gene>
    <name evidence="5" type="ORF">CBG21_07690</name>
</gene>
<sequence length="119" mass="13629">MKSKSADITCDQTLVETDKVMKVSEFLGKSRIKKYFYVLSKISDEKKLKIIFSLIAQESLCVCDIAYILGCSIATASHHLRMLYDADILGRQKKGKMVYYFIKDDDLKKYLLNLTGELT</sequence>
<dbReference type="RefSeq" id="WP_094504462.1">
    <property type="nucleotide sequence ID" value="NZ_CP051129.1"/>
</dbReference>
<evidence type="ECO:0000256" key="1">
    <source>
        <dbReference type="ARBA" id="ARBA00023015"/>
    </source>
</evidence>
<dbReference type="GO" id="GO:0003677">
    <property type="term" value="F:DNA binding"/>
    <property type="evidence" value="ECO:0007669"/>
    <property type="project" value="UniProtKB-KW"/>
</dbReference>
<dbReference type="SMART" id="SM00418">
    <property type="entry name" value="HTH_ARSR"/>
    <property type="match status" value="1"/>
</dbReference>
<keyword evidence="4" id="KW-0105">Cadmium resistance</keyword>
<dbReference type="AlphaFoldDB" id="A0A256VGS2"/>
<dbReference type="PROSITE" id="PS50987">
    <property type="entry name" value="HTH_ARSR_2"/>
    <property type="match status" value="1"/>
</dbReference>
<dbReference type="PANTHER" id="PTHR43132:SF6">
    <property type="entry name" value="HTH-TYPE TRANSCRIPTIONAL REPRESSOR CZRA"/>
    <property type="match status" value="1"/>
</dbReference>
<dbReference type="InterPro" id="IPR011991">
    <property type="entry name" value="ArsR-like_HTH"/>
</dbReference>
<dbReference type="Pfam" id="PF01022">
    <property type="entry name" value="HTH_5"/>
    <property type="match status" value="1"/>
</dbReference>
<proteinExistence type="predicted"/>
<comment type="caution">
    <text evidence="5">The sequence shown here is derived from an EMBL/GenBank/DDBJ whole genome shotgun (WGS) entry which is preliminary data.</text>
</comment>
<accession>A0A256VGS2</accession>
<keyword evidence="3" id="KW-0804">Transcription</keyword>
<reference evidence="5 6" key="2">
    <citation type="submission" date="2017-09" db="EMBL/GenBank/DDBJ databases">
        <title>Tripartite evolution among Lactobacillus johnsonii, Lactobacillus taiwanensis, Lactobacillus reuteri and their rodent host.</title>
        <authorList>
            <person name="Wang T."/>
            <person name="Knowles S."/>
            <person name="Cheng C."/>
        </authorList>
    </citation>
    <scope>NUCLEOTIDE SEQUENCE [LARGE SCALE GENOMIC DNA]</scope>
    <source>
        <strain evidence="5 6">103v</strain>
    </source>
</reference>
<evidence type="ECO:0000313" key="6">
    <source>
        <dbReference type="Proteomes" id="UP000216122"/>
    </source>
</evidence>
<dbReference type="EMBL" id="NGQC01000045">
    <property type="protein sequence ID" value="OYT02788.1"/>
    <property type="molecule type" value="Genomic_DNA"/>
</dbReference>
<dbReference type="PROSITE" id="PS00846">
    <property type="entry name" value="HTH_ARSR_1"/>
    <property type="match status" value="1"/>
</dbReference>
<dbReference type="InterPro" id="IPR036390">
    <property type="entry name" value="WH_DNA-bd_sf"/>
</dbReference>
<evidence type="ECO:0000313" key="5">
    <source>
        <dbReference type="EMBL" id="OYT02788.1"/>
    </source>
</evidence>
<dbReference type="InterPro" id="IPR018334">
    <property type="entry name" value="ArsR_HTH"/>
</dbReference>
<dbReference type="NCBIfam" id="NF033788">
    <property type="entry name" value="HTH_metalloreg"/>
    <property type="match status" value="1"/>
</dbReference>
<name>A0A256VGS2_LIMRT</name>
<keyword evidence="1" id="KW-0805">Transcription regulation</keyword>
<evidence type="ECO:0000256" key="4">
    <source>
        <dbReference type="ARBA" id="ARBA00043263"/>
    </source>
</evidence>
<dbReference type="InterPro" id="IPR001845">
    <property type="entry name" value="HTH_ArsR_DNA-bd_dom"/>
</dbReference>
<dbReference type="GO" id="GO:0046686">
    <property type="term" value="P:response to cadmium ion"/>
    <property type="evidence" value="ECO:0007669"/>
    <property type="project" value="UniProtKB-KW"/>
</dbReference>
<reference evidence="6" key="1">
    <citation type="submission" date="2017-05" db="EMBL/GenBank/DDBJ databases">
        <authorList>
            <person name="Lin X.B."/>
            <person name="Stothard P."/>
            <person name="Tasseva G."/>
            <person name="Walter J."/>
        </authorList>
    </citation>
    <scope>NUCLEOTIDE SEQUENCE [LARGE SCALE GENOMIC DNA]</scope>
    <source>
        <strain evidence="6">103v</strain>
    </source>
</reference>
<dbReference type="SUPFAM" id="SSF46785">
    <property type="entry name" value="Winged helix' DNA-binding domain"/>
    <property type="match status" value="1"/>
</dbReference>